<proteinExistence type="predicted"/>
<dbReference type="InterPro" id="IPR053851">
    <property type="entry name" value="DUF6929"/>
</dbReference>
<name>A0A9X4BGB0_9GAMM</name>
<gene>
    <name evidence="1" type="ORF">OD750_008190</name>
</gene>
<keyword evidence="2" id="KW-1185">Reference proteome</keyword>
<dbReference type="EMBL" id="JAOVZO020000011">
    <property type="protein sequence ID" value="MDC8012525.1"/>
    <property type="molecule type" value="Genomic_DNA"/>
</dbReference>
<evidence type="ECO:0000313" key="2">
    <source>
        <dbReference type="Proteomes" id="UP001139971"/>
    </source>
</evidence>
<reference evidence="1" key="1">
    <citation type="submission" date="2023-02" db="EMBL/GenBank/DDBJ databases">
        <title>Tahibacter soli sp. nov. isolated from soil.</title>
        <authorList>
            <person name="Baek J.H."/>
            <person name="Lee J.K."/>
            <person name="Choi D.G."/>
            <person name="Jeon C.O."/>
        </authorList>
    </citation>
    <scope>NUCLEOTIDE SEQUENCE</scope>
    <source>
        <strain evidence="1">BL</strain>
    </source>
</reference>
<dbReference type="RefSeq" id="WP_263541098.1">
    <property type="nucleotide sequence ID" value="NZ_JAOVZO020000011.1"/>
</dbReference>
<dbReference type="AlphaFoldDB" id="A0A9X4BGB0"/>
<protein>
    <submittedName>
        <fullName evidence="1">Uncharacterized protein</fullName>
    </submittedName>
</protein>
<dbReference type="Proteomes" id="UP001139971">
    <property type="component" value="Unassembled WGS sequence"/>
</dbReference>
<organism evidence="1 2">
    <name type="scientific">Tahibacter soli</name>
    <dbReference type="NCBI Taxonomy" id="2983605"/>
    <lineage>
        <taxon>Bacteria</taxon>
        <taxon>Pseudomonadati</taxon>
        <taxon>Pseudomonadota</taxon>
        <taxon>Gammaproteobacteria</taxon>
        <taxon>Lysobacterales</taxon>
        <taxon>Rhodanobacteraceae</taxon>
        <taxon>Tahibacter</taxon>
    </lineage>
</organism>
<accession>A0A9X4BGB0</accession>
<evidence type="ECO:0000313" key="1">
    <source>
        <dbReference type="EMBL" id="MDC8012525.1"/>
    </source>
</evidence>
<sequence>MIDLEHLRELTFPASQTAAADHLGAASGIVVAGRFLYVIADDERYLGVFDPAGQRDGMKVRLFPGDLPDDAAARKARKPDLEALVRLPPFAGYPAGALFAFASGSKPNRQTGVLLGLDDAGALIGAPRAVDLSALYAPLQRRFPALNLEGAAVCGAHLVLLQRASGGHPENATIRFALSEVLHALDTTNELRLPALPFETRTIDLGRVDGVPLGFTDAAALPDGRLVFSAVAEGTDDTYNDGACVDAAIGVLGADGCVQTLEFVRPMRKIEGVDARLDGDVIRLLLVSDADDRSRPGALYAAVLAPAGG</sequence>
<dbReference type="Pfam" id="PF22000">
    <property type="entry name" value="DUF6929"/>
    <property type="match status" value="1"/>
</dbReference>
<comment type="caution">
    <text evidence="1">The sequence shown here is derived from an EMBL/GenBank/DDBJ whole genome shotgun (WGS) entry which is preliminary data.</text>
</comment>